<evidence type="ECO:0000313" key="1">
    <source>
        <dbReference type="EMBL" id="SHJ20426.1"/>
    </source>
</evidence>
<organism evidence="1 2">
    <name type="scientific">Muricoccus roseus</name>
    <dbReference type="NCBI Taxonomy" id="198092"/>
    <lineage>
        <taxon>Bacteria</taxon>
        <taxon>Pseudomonadati</taxon>
        <taxon>Pseudomonadota</taxon>
        <taxon>Alphaproteobacteria</taxon>
        <taxon>Acetobacterales</taxon>
        <taxon>Roseomonadaceae</taxon>
        <taxon>Muricoccus</taxon>
    </lineage>
</organism>
<sequence>MGPSVVLGSNRASPHGVSPRCCSLESIAAREGVSRSYLARLVRLAYLAPSLTKAILSGAQTAAITPSRLMRDTRLPLDWHDQQRLLSAD</sequence>
<dbReference type="EMBL" id="FQZF01000010">
    <property type="protein sequence ID" value="SHJ20426.1"/>
    <property type="molecule type" value="Genomic_DNA"/>
</dbReference>
<accession>A0A1M6HE66</accession>
<gene>
    <name evidence="1" type="ORF">SAMN02745194_01972</name>
</gene>
<evidence type="ECO:0000313" key="2">
    <source>
        <dbReference type="Proteomes" id="UP000184387"/>
    </source>
</evidence>
<keyword evidence="2" id="KW-1185">Reference proteome</keyword>
<name>A0A1M6HE66_9PROT</name>
<dbReference type="Proteomes" id="UP000184387">
    <property type="component" value="Unassembled WGS sequence"/>
</dbReference>
<proteinExistence type="predicted"/>
<dbReference type="STRING" id="198092.SAMN02745194_01972"/>
<protein>
    <submittedName>
        <fullName evidence="1">Uncharacterized protein</fullName>
    </submittedName>
</protein>
<dbReference type="SUPFAM" id="SSF109709">
    <property type="entry name" value="KorB DNA-binding domain-like"/>
    <property type="match status" value="1"/>
</dbReference>
<reference evidence="1 2" key="1">
    <citation type="submission" date="2016-11" db="EMBL/GenBank/DDBJ databases">
        <authorList>
            <person name="Jaros S."/>
            <person name="Januszkiewicz K."/>
            <person name="Wedrychowicz H."/>
        </authorList>
    </citation>
    <scope>NUCLEOTIDE SEQUENCE [LARGE SCALE GENOMIC DNA]</scope>
    <source>
        <strain evidence="1 2">DSM 14916</strain>
    </source>
</reference>
<dbReference type="AlphaFoldDB" id="A0A1M6HE66"/>